<dbReference type="STRING" id="6248.A0A0K0EPM8"/>
<name>A0A0K0EPM8_STRER</name>
<dbReference type="WBParaSite" id="SSTP_0001141400.1">
    <property type="protein sequence ID" value="SSTP_0001141400.1"/>
    <property type="gene ID" value="SSTP_0001141400"/>
</dbReference>
<evidence type="ECO:0000313" key="3">
    <source>
        <dbReference type="WBParaSite" id="SSTP_0001141400.1"/>
    </source>
</evidence>
<reference evidence="3" key="1">
    <citation type="submission" date="2015-08" db="UniProtKB">
        <authorList>
            <consortium name="WormBaseParasite"/>
        </authorList>
    </citation>
    <scope>IDENTIFICATION</scope>
</reference>
<dbReference type="Proteomes" id="UP000035681">
    <property type="component" value="Unplaced"/>
</dbReference>
<dbReference type="InterPro" id="IPR004038">
    <property type="entry name" value="Ribosomal_eL8/eL30/eS12/Gad45"/>
</dbReference>
<organism evidence="3">
    <name type="scientific">Strongyloides stercoralis</name>
    <name type="common">Threadworm</name>
    <dbReference type="NCBI Taxonomy" id="6248"/>
    <lineage>
        <taxon>Eukaryota</taxon>
        <taxon>Metazoa</taxon>
        <taxon>Ecdysozoa</taxon>
        <taxon>Nematoda</taxon>
        <taxon>Chromadorea</taxon>
        <taxon>Rhabditida</taxon>
        <taxon>Tylenchina</taxon>
        <taxon>Panagrolaimomorpha</taxon>
        <taxon>Strongyloidoidea</taxon>
        <taxon>Strongyloididae</taxon>
        <taxon>Strongyloides</taxon>
    </lineage>
</organism>
<evidence type="ECO:0000313" key="4">
    <source>
        <dbReference type="WBParaSite" id="TCONS_00003362.p1"/>
    </source>
</evidence>
<accession>A0A0K0EPM8</accession>
<dbReference type="Pfam" id="PF01248">
    <property type="entry name" value="Ribosomal_L7Ae"/>
    <property type="match status" value="1"/>
</dbReference>
<evidence type="ECO:0000313" key="2">
    <source>
        <dbReference type="Proteomes" id="UP000035681"/>
    </source>
</evidence>
<dbReference type="AlphaFoldDB" id="A0A0K0EPM8"/>
<dbReference type="Gene3D" id="3.30.1330.30">
    <property type="match status" value="1"/>
</dbReference>
<protein>
    <submittedName>
        <fullName evidence="4">RING-type domain-containing protein</fullName>
    </submittedName>
    <submittedName>
        <fullName evidence="3">Ribosomal_L7Ae domain-containing protein</fullName>
    </submittedName>
</protein>
<keyword evidence="2" id="KW-1185">Reference proteome</keyword>
<dbReference type="SUPFAM" id="SSF55315">
    <property type="entry name" value="L30e-like"/>
    <property type="match status" value="1"/>
</dbReference>
<dbReference type="WBParaSite" id="TCONS_00003362.p1">
    <property type="protein sequence ID" value="TCONS_00003362.p1"/>
    <property type="gene ID" value="XLOC_003103"/>
</dbReference>
<dbReference type="InterPro" id="IPR029064">
    <property type="entry name" value="Ribosomal_eL30-like_sf"/>
</dbReference>
<proteinExistence type="predicted"/>
<evidence type="ECO:0000259" key="1">
    <source>
        <dbReference type="Pfam" id="PF01248"/>
    </source>
</evidence>
<sequence>MYDLDEVCYYFLKRLKYLDNRQYCKNPSKAHAHPKFSIGVREVNRKIVYTNMKVIFIANDINKEELGEKIHINFNLEELCKEKGILLIYCLSRKALAKIFKKSKTVSCVGALSIDGAEKEYENLVKTYQIYKPIIEQKNQNSLFP</sequence>
<feature type="domain" description="Ribosomal protein eL8/eL30/eS12/Gadd45" evidence="1">
    <location>
        <begin position="27"/>
        <end position="113"/>
    </location>
</feature>